<proteinExistence type="predicted"/>
<keyword evidence="5" id="KW-1185">Reference proteome</keyword>
<feature type="domain" description="Rhodanese" evidence="3">
    <location>
        <begin position="216"/>
        <end position="336"/>
    </location>
</feature>
<dbReference type="GO" id="GO:0004792">
    <property type="term" value="F:thiosulfate-cyanide sulfurtransferase activity"/>
    <property type="evidence" value="ECO:0007669"/>
    <property type="project" value="InterPro"/>
</dbReference>
<dbReference type="OrthoDB" id="9781034at2"/>
<comment type="caution">
    <text evidence="4">The sequence shown here is derived from an EMBL/GenBank/DDBJ whole genome shotgun (WGS) entry which is preliminary data.</text>
</comment>
<dbReference type="InterPro" id="IPR001763">
    <property type="entry name" value="Rhodanese-like_dom"/>
</dbReference>
<dbReference type="SUPFAM" id="SSF52821">
    <property type="entry name" value="Rhodanese/Cell cycle control phosphatase"/>
    <property type="match status" value="2"/>
</dbReference>
<dbReference type="Pfam" id="PF00581">
    <property type="entry name" value="Rhodanese"/>
    <property type="match status" value="2"/>
</dbReference>
<evidence type="ECO:0000313" key="4">
    <source>
        <dbReference type="EMBL" id="TPW33066.1"/>
    </source>
</evidence>
<dbReference type="InterPro" id="IPR036873">
    <property type="entry name" value="Rhodanese-like_dom_sf"/>
</dbReference>
<dbReference type="AlphaFoldDB" id="A0A506UIC9"/>
<protein>
    <recommendedName>
        <fullName evidence="2">Sulfurtransferase</fullName>
    </recommendedName>
</protein>
<evidence type="ECO:0000256" key="1">
    <source>
        <dbReference type="ARBA" id="ARBA00022737"/>
    </source>
</evidence>
<dbReference type="InterPro" id="IPR051126">
    <property type="entry name" value="Thiosulfate_sulfurtransferase"/>
</dbReference>
<feature type="domain" description="Rhodanese" evidence="3">
    <location>
        <begin position="78"/>
        <end position="185"/>
    </location>
</feature>
<dbReference type="PANTHER" id="PTHR43855">
    <property type="entry name" value="THIOSULFATE SULFURTRANSFERASE"/>
    <property type="match status" value="1"/>
</dbReference>
<dbReference type="SMART" id="SM00450">
    <property type="entry name" value="RHOD"/>
    <property type="match status" value="2"/>
</dbReference>
<gene>
    <name evidence="4" type="ORF">FJU08_00405</name>
</gene>
<name>A0A506UIC9_9HYPH</name>
<dbReference type="PROSITE" id="PS00683">
    <property type="entry name" value="RHODANESE_2"/>
    <property type="match status" value="1"/>
</dbReference>
<dbReference type="PANTHER" id="PTHR43855:SF1">
    <property type="entry name" value="THIOSULFATE SULFURTRANSFERASE"/>
    <property type="match status" value="1"/>
</dbReference>
<organism evidence="4 5">
    <name type="scientific">Martelella alba</name>
    <dbReference type="NCBI Taxonomy" id="2590451"/>
    <lineage>
        <taxon>Bacteria</taxon>
        <taxon>Pseudomonadati</taxon>
        <taxon>Pseudomonadota</taxon>
        <taxon>Alphaproteobacteria</taxon>
        <taxon>Hyphomicrobiales</taxon>
        <taxon>Aurantimonadaceae</taxon>
        <taxon>Martelella</taxon>
    </lineage>
</organism>
<evidence type="ECO:0000313" key="5">
    <source>
        <dbReference type="Proteomes" id="UP000318801"/>
    </source>
</evidence>
<keyword evidence="1" id="KW-0677">Repeat</keyword>
<sequence length="337" mass="38440">MLWQYCPMSHYSLRFSHPVPTGWLKDGWWSVSLSVLTYPPSGLKPWQYELRPHKAQPGKENIVMSALVETEWLAERIFDPQIRIVEINWDGLNDYAEGHLPGAVGWNWKSVLWDPYQREFPADADFAARLGENGITRNTTVVIYGAPVQFGTYAWWVLKFFGHDDVRILNGGKEKWRREGREIALDAPVFDQQDYGRPARMPDMRASREDVLGAIDNPETVILDHRSHEEYSGQRVGLPGKADVGAERYGRIPRAGHLPFDALLNEDTTFKTPAEIADLVKPHVGDRETPVISYCRLAHRATLASFAMTELLGFKNVRVYDGSWTEWGSMVGMPIER</sequence>
<dbReference type="PROSITE" id="PS50206">
    <property type="entry name" value="RHODANESE_3"/>
    <property type="match status" value="2"/>
</dbReference>
<keyword evidence="2 4" id="KW-0808">Transferase</keyword>
<dbReference type="CDD" id="cd01449">
    <property type="entry name" value="TST_Repeat_2"/>
    <property type="match status" value="1"/>
</dbReference>
<dbReference type="Gene3D" id="3.40.250.10">
    <property type="entry name" value="Rhodanese-like domain"/>
    <property type="match status" value="2"/>
</dbReference>
<dbReference type="Proteomes" id="UP000318801">
    <property type="component" value="Unassembled WGS sequence"/>
</dbReference>
<accession>A0A506UIC9</accession>
<evidence type="ECO:0000256" key="2">
    <source>
        <dbReference type="RuleBase" id="RU000507"/>
    </source>
</evidence>
<dbReference type="InterPro" id="IPR001307">
    <property type="entry name" value="Thiosulphate_STrfase_CS"/>
</dbReference>
<dbReference type="CDD" id="cd01448">
    <property type="entry name" value="TST_Repeat_1"/>
    <property type="match status" value="1"/>
</dbReference>
<reference evidence="4 5" key="1">
    <citation type="submission" date="2019-06" db="EMBL/GenBank/DDBJ databases">
        <authorList>
            <person name="Li M."/>
        </authorList>
    </citation>
    <scope>NUCLEOTIDE SEQUENCE [LARGE SCALE GENOMIC DNA]</scope>
    <source>
        <strain evidence="4 5">BGMRC2036</strain>
    </source>
</reference>
<evidence type="ECO:0000259" key="3">
    <source>
        <dbReference type="PROSITE" id="PS50206"/>
    </source>
</evidence>
<dbReference type="EMBL" id="VHLG01000001">
    <property type="protein sequence ID" value="TPW33066.1"/>
    <property type="molecule type" value="Genomic_DNA"/>
</dbReference>